<name>A0A1L6TD29_PISSA</name>
<dbReference type="RefSeq" id="WP_017377023.1">
    <property type="nucleotide sequence ID" value="NZ_CP012508.1"/>
</dbReference>
<dbReference type="Gene3D" id="3.90.1010.10">
    <property type="match status" value="1"/>
</dbReference>
<dbReference type="PANTHER" id="PTHR43597:SF5">
    <property type="entry name" value="SUFE-LIKE PROTEIN 2, CHLOROPLASTIC"/>
    <property type="match status" value="1"/>
</dbReference>
<organism evidence="3 4">
    <name type="scientific">Piscirickettsia salmonis</name>
    <dbReference type="NCBI Taxonomy" id="1238"/>
    <lineage>
        <taxon>Bacteria</taxon>
        <taxon>Pseudomonadati</taxon>
        <taxon>Pseudomonadota</taxon>
        <taxon>Gammaproteobacteria</taxon>
        <taxon>Thiotrichales</taxon>
        <taxon>Piscirickettsiaceae</taxon>
        <taxon>Piscirickettsia</taxon>
    </lineage>
</organism>
<dbReference type="InterPro" id="IPR003808">
    <property type="entry name" value="Fe-S_metab-assoc_dom"/>
</dbReference>
<protein>
    <submittedName>
        <fullName evidence="3">Fe-S metabolism associated protein, SufE</fullName>
    </submittedName>
</protein>
<comment type="similarity">
    <text evidence="1">Belongs to the SufE family.</text>
</comment>
<evidence type="ECO:0000259" key="2">
    <source>
        <dbReference type="Pfam" id="PF02657"/>
    </source>
</evidence>
<dbReference type="EMBL" id="CP012508">
    <property type="protein sequence ID" value="ALB23312.1"/>
    <property type="molecule type" value="Genomic_DNA"/>
</dbReference>
<dbReference type="AlphaFoldDB" id="A0A1L6TD29"/>
<dbReference type="Pfam" id="PF02657">
    <property type="entry name" value="SufE"/>
    <property type="match status" value="1"/>
</dbReference>
<sequence length="134" mass="15198">MQLEELIENFDFIDDWEDRYRVIIELGQNLPVMPDALKTKNSLVPGCMSQVWMVSRMDAEYLHIIADSDAAIVKGLIAVLLLAYANKTPQEILLVDIKDIFSRLNLESHLSPNRRNGFYAMVARICAMAKVLGT</sequence>
<gene>
    <name evidence="3" type="primary">sufE</name>
    <name evidence="3" type="ORF">KU39_2132</name>
</gene>
<dbReference type="Proteomes" id="UP000029558">
    <property type="component" value="Chromosome"/>
</dbReference>
<dbReference type="PANTHER" id="PTHR43597">
    <property type="entry name" value="SULFUR ACCEPTOR PROTEIN CSDE"/>
    <property type="match status" value="1"/>
</dbReference>
<accession>A0A1L6TD29</accession>
<dbReference type="OrthoDB" id="9799320at2"/>
<feature type="domain" description="Fe-S metabolism associated" evidence="2">
    <location>
        <begin position="7"/>
        <end position="125"/>
    </location>
</feature>
<proteinExistence type="inferred from homology"/>
<evidence type="ECO:0000313" key="4">
    <source>
        <dbReference type="Proteomes" id="UP000029558"/>
    </source>
</evidence>
<dbReference type="SUPFAM" id="SSF82649">
    <property type="entry name" value="SufE/NifU"/>
    <property type="match status" value="1"/>
</dbReference>
<evidence type="ECO:0000313" key="3">
    <source>
        <dbReference type="EMBL" id="ALB23312.1"/>
    </source>
</evidence>
<evidence type="ECO:0000256" key="1">
    <source>
        <dbReference type="ARBA" id="ARBA00010282"/>
    </source>
</evidence>
<reference evidence="3 4" key="1">
    <citation type="journal article" date="2014" name="Genome Announc.">
        <title>Comparative Genome Analysis of Two Isolates of the Fish Pathogen Piscirickettsia salmonis from Different Hosts Reveals Major Differences in Virulence-Associated Secretion Systems.</title>
        <authorList>
            <person name="Bohle H."/>
            <person name="Henriquez P."/>
            <person name="Grothusen H."/>
            <person name="Navas E."/>
            <person name="Sandoval A."/>
            <person name="Bustamante F."/>
            <person name="Bustos P."/>
            <person name="Mancilla M."/>
        </authorList>
    </citation>
    <scope>NUCLEOTIDE SEQUENCE [LARGE SCALE GENOMIC DNA]</scope>
    <source>
        <strain evidence="4">B1-32597</strain>
    </source>
</reference>